<organism evidence="4 5">
    <name type="scientific">Saccharopolyspora thermophila</name>
    <dbReference type="NCBI Taxonomy" id="89367"/>
    <lineage>
        <taxon>Bacteria</taxon>
        <taxon>Bacillati</taxon>
        <taxon>Actinomycetota</taxon>
        <taxon>Actinomycetes</taxon>
        <taxon>Pseudonocardiales</taxon>
        <taxon>Pseudonocardiaceae</taxon>
        <taxon>Saccharopolyspora</taxon>
    </lineage>
</organism>
<dbReference type="InterPro" id="IPR024344">
    <property type="entry name" value="MDMPI_metal-binding"/>
</dbReference>
<dbReference type="GO" id="GO:0046872">
    <property type="term" value="F:metal ion binding"/>
    <property type="evidence" value="ECO:0007669"/>
    <property type="project" value="InterPro"/>
</dbReference>
<evidence type="ECO:0000256" key="1">
    <source>
        <dbReference type="SAM" id="MobiDB-lite"/>
    </source>
</evidence>
<protein>
    <submittedName>
        <fullName evidence="3">TIGR03086 family metal-binding protein</fullName>
    </submittedName>
    <submittedName>
        <fullName evidence="4">TIGR03086 family protein</fullName>
    </submittedName>
</protein>
<dbReference type="Gene3D" id="1.20.120.450">
    <property type="entry name" value="dinb family like domain"/>
    <property type="match status" value="1"/>
</dbReference>
<gene>
    <name evidence="3" type="ORF">GCM10009545_44050</name>
    <name evidence="4" type="ORF">GCM10011581_23700</name>
</gene>
<dbReference type="SUPFAM" id="SSF109854">
    <property type="entry name" value="DinB/YfiT-like putative metalloenzymes"/>
    <property type="match status" value="1"/>
</dbReference>
<comment type="caution">
    <text evidence="4">The sequence shown here is derived from an EMBL/GenBank/DDBJ whole genome shotgun (WGS) entry which is preliminary data.</text>
</comment>
<keyword evidence="6" id="KW-1185">Reference proteome</keyword>
<reference evidence="3" key="5">
    <citation type="submission" date="2023-12" db="EMBL/GenBank/DDBJ databases">
        <authorList>
            <person name="Sun Q."/>
            <person name="Inoue M."/>
        </authorList>
    </citation>
    <scope>NUCLEOTIDE SEQUENCE</scope>
    <source>
        <strain evidence="3">JCM 10664</strain>
    </source>
</reference>
<dbReference type="InterPro" id="IPR017520">
    <property type="entry name" value="CHP03086"/>
</dbReference>
<evidence type="ECO:0000313" key="3">
    <source>
        <dbReference type="EMBL" id="GAA0536488.1"/>
    </source>
</evidence>
<evidence type="ECO:0000259" key="2">
    <source>
        <dbReference type="Pfam" id="PF11716"/>
    </source>
</evidence>
<accession>A0A917NBK4</accession>
<dbReference type="EMBL" id="BMMT01000007">
    <property type="protein sequence ID" value="GGI85886.1"/>
    <property type="molecule type" value="Genomic_DNA"/>
</dbReference>
<dbReference type="NCBIfam" id="TIGR03086">
    <property type="entry name" value="TIGR03086 family metal-binding protein"/>
    <property type="match status" value="1"/>
</dbReference>
<evidence type="ECO:0000313" key="5">
    <source>
        <dbReference type="Proteomes" id="UP000597989"/>
    </source>
</evidence>
<proteinExistence type="predicted"/>
<reference evidence="4 5" key="2">
    <citation type="journal article" date="2014" name="Int. J. Syst. Evol. Microbiol.">
        <title>Complete genome sequence of Corynebacterium casei LMG S-19264T (=DSM 44701T), isolated from a smear-ripened cheese.</title>
        <authorList>
            <consortium name="US DOE Joint Genome Institute (JGI-PGF)"/>
            <person name="Walter F."/>
            <person name="Albersmeier A."/>
            <person name="Kalinowski J."/>
            <person name="Ruckert C."/>
        </authorList>
    </citation>
    <scope>NUCLEOTIDE SEQUENCE [LARGE SCALE GENOMIC DNA]</scope>
    <source>
        <strain evidence="4 5">CGMCC 4.7206</strain>
    </source>
</reference>
<dbReference type="Proteomes" id="UP001500220">
    <property type="component" value="Unassembled WGS sequence"/>
</dbReference>
<sequence length="192" mass="19899">MSAMPDLGPAAQCLAGLLSNTTDAQLSAPTPCREYSVGDLIDHLNGLSLAFTAAAGKDRAATAGGPSGDADRLPGDWRTRIPRQLTELAEAWRDPAAWEGMTQAGGFELPGAVAGRVAMNELVVHGWDLARATGQPYSCDAASMTTALEFAAEVAAEPAPAGMFDPPVKVSADAEPLDRLIGLTGRDPAWRG</sequence>
<reference evidence="4" key="4">
    <citation type="submission" date="2020-09" db="EMBL/GenBank/DDBJ databases">
        <authorList>
            <person name="Sun Q."/>
            <person name="Zhou Y."/>
        </authorList>
    </citation>
    <scope>NUCLEOTIDE SEQUENCE</scope>
    <source>
        <strain evidence="4">CGMCC 4.7206</strain>
    </source>
</reference>
<dbReference type="InterPro" id="IPR034660">
    <property type="entry name" value="DinB/YfiT-like"/>
</dbReference>
<evidence type="ECO:0000313" key="6">
    <source>
        <dbReference type="Proteomes" id="UP001500220"/>
    </source>
</evidence>
<dbReference type="RefSeq" id="WP_188987390.1">
    <property type="nucleotide sequence ID" value="NZ_BAAAHC010000019.1"/>
</dbReference>
<dbReference type="Pfam" id="PF11716">
    <property type="entry name" value="MDMPI_N"/>
    <property type="match status" value="1"/>
</dbReference>
<dbReference type="NCBIfam" id="TIGR03083">
    <property type="entry name" value="maleylpyruvate isomerase family mycothiol-dependent enzyme"/>
    <property type="match status" value="1"/>
</dbReference>
<reference evidence="6" key="3">
    <citation type="journal article" date="2019" name="Int. J. Syst. Evol. Microbiol.">
        <title>The Global Catalogue of Microorganisms (GCM) 10K type strain sequencing project: providing services to taxonomists for standard genome sequencing and annotation.</title>
        <authorList>
            <consortium name="The Broad Institute Genomics Platform"/>
            <consortium name="The Broad Institute Genome Sequencing Center for Infectious Disease"/>
            <person name="Wu L."/>
            <person name="Ma J."/>
        </authorList>
    </citation>
    <scope>NUCLEOTIDE SEQUENCE [LARGE SCALE GENOMIC DNA]</scope>
    <source>
        <strain evidence="6">JCM 10664</strain>
    </source>
</reference>
<dbReference type="AlphaFoldDB" id="A0A917NBK4"/>
<dbReference type="EMBL" id="BAAAHC010000019">
    <property type="protein sequence ID" value="GAA0536488.1"/>
    <property type="molecule type" value="Genomic_DNA"/>
</dbReference>
<feature type="domain" description="Mycothiol-dependent maleylpyruvate isomerase metal-binding" evidence="2">
    <location>
        <begin position="9"/>
        <end position="130"/>
    </location>
</feature>
<evidence type="ECO:0000313" key="4">
    <source>
        <dbReference type="EMBL" id="GGI85886.1"/>
    </source>
</evidence>
<dbReference type="Proteomes" id="UP000597989">
    <property type="component" value="Unassembled WGS sequence"/>
</dbReference>
<reference evidence="3" key="1">
    <citation type="journal article" date="2014" name="Int. J. Syst. Evol. Microbiol.">
        <title>Complete genome of a new Firmicutes species belonging to the dominant human colonic microbiota ('Ruminococcus bicirculans') reveals two chromosomes and a selective capacity to utilize plant glucans.</title>
        <authorList>
            <consortium name="NISC Comparative Sequencing Program"/>
            <person name="Wegmann U."/>
            <person name="Louis P."/>
            <person name="Goesmann A."/>
            <person name="Henrissat B."/>
            <person name="Duncan S.H."/>
            <person name="Flint H.J."/>
        </authorList>
    </citation>
    <scope>NUCLEOTIDE SEQUENCE</scope>
    <source>
        <strain evidence="3">JCM 10664</strain>
    </source>
</reference>
<feature type="region of interest" description="Disordered" evidence="1">
    <location>
        <begin position="58"/>
        <end position="77"/>
    </location>
</feature>
<name>A0A917NBK4_9PSEU</name>
<dbReference type="InterPro" id="IPR017517">
    <property type="entry name" value="Maleyloyr_isom"/>
</dbReference>